<dbReference type="Proteomes" id="UP001314903">
    <property type="component" value="Unassembled WGS sequence"/>
</dbReference>
<gene>
    <name evidence="2" type="ORF">J2Z35_001868</name>
</gene>
<reference evidence="2 3" key="1">
    <citation type="submission" date="2021-03" db="EMBL/GenBank/DDBJ databases">
        <title>Genomic Encyclopedia of Type Strains, Phase IV (KMG-IV): sequencing the most valuable type-strain genomes for metagenomic binning, comparative biology and taxonomic classification.</title>
        <authorList>
            <person name="Goeker M."/>
        </authorList>
    </citation>
    <scope>NUCLEOTIDE SEQUENCE [LARGE SCALE GENOMIC DNA]</scope>
    <source>
        <strain evidence="2 3">DSM 27512</strain>
    </source>
</reference>
<feature type="transmembrane region" description="Helical" evidence="1">
    <location>
        <begin position="61"/>
        <end position="82"/>
    </location>
</feature>
<keyword evidence="3" id="KW-1185">Reference proteome</keyword>
<comment type="caution">
    <text evidence="2">The sequence shown here is derived from an EMBL/GenBank/DDBJ whole genome shotgun (WGS) entry which is preliminary data.</text>
</comment>
<keyword evidence="1" id="KW-1133">Transmembrane helix</keyword>
<dbReference type="EMBL" id="JAGGLI010000020">
    <property type="protein sequence ID" value="MBP2028069.1"/>
    <property type="molecule type" value="Genomic_DNA"/>
</dbReference>
<evidence type="ECO:0000256" key="1">
    <source>
        <dbReference type="SAM" id="Phobius"/>
    </source>
</evidence>
<proteinExistence type="predicted"/>
<dbReference type="RefSeq" id="WP_209661126.1">
    <property type="nucleotide sequence ID" value="NZ_JAGGLI010000020.1"/>
</dbReference>
<name>A0ABS4KN59_9FIRM</name>
<protein>
    <submittedName>
        <fullName evidence="2">Outer membrane lipoprotein SlyB</fullName>
    </submittedName>
</protein>
<evidence type="ECO:0000313" key="2">
    <source>
        <dbReference type="EMBL" id="MBP2028069.1"/>
    </source>
</evidence>
<keyword evidence="1" id="KW-0472">Membrane</keyword>
<keyword evidence="1" id="KW-0812">Transmembrane</keyword>
<sequence>MPSILAFFNDNKNAHDCLLEVRKNLPHDSRAYTVAQHEYHQPEHQIKNMSREHKSKISTKAGVVLGGIIGILFAVIVEINLFASIGTFAAMLLIIIASAASGGLIGLFVLSALDKVSSKDLSFKEERGELILIVENPLDSKEQIVQIIDKYSPEKLKVY</sequence>
<accession>A0ABS4KN59</accession>
<keyword evidence="2" id="KW-0449">Lipoprotein</keyword>
<organism evidence="2 3">
    <name type="scientific">Acetoanaerobium pronyense</name>
    <dbReference type="NCBI Taxonomy" id="1482736"/>
    <lineage>
        <taxon>Bacteria</taxon>
        <taxon>Bacillati</taxon>
        <taxon>Bacillota</taxon>
        <taxon>Clostridia</taxon>
        <taxon>Peptostreptococcales</taxon>
        <taxon>Filifactoraceae</taxon>
        <taxon>Acetoanaerobium</taxon>
    </lineage>
</organism>
<evidence type="ECO:0000313" key="3">
    <source>
        <dbReference type="Proteomes" id="UP001314903"/>
    </source>
</evidence>
<feature type="transmembrane region" description="Helical" evidence="1">
    <location>
        <begin position="88"/>
        <end position="113"/>
    </location>
</feature>